<keyword evidence="13" id="KW-1185">Reference proteome</keyword>
<dbReference type="OrthoDB" id="9803238at2"/>
<dbReference type="PIRSF" id="PIRSF500134">
    <property type="entry name" value="UDPglc_DH_bac"/>
    <property type="match status" value="1"/>
</dbReference>
<comment type="similarity">
    <text evidence="2 7">Belongs to the UDP-glucose/GDP-mannose dehydrogenase family.</text>
</comment>
<dbReference type="InterPro" id="IPR001732">
    <property type="entry name" value="UDP-Glc/GDP-Man_DH_N"/>
</dbReference>
<evidence type="ECO:0000256" key="7">
    <source>
        <dbReference type="PIRNR" id="PIRNR000124"/>
    </source>
</evidence>
<dbReference type="InterPro" id="IPR017476">
    <property type="entry name" value="UDP-Glc/GDP-Man"/>
</dbReference>
<evidence type="ECO:0000256" key="9">
    <source>
        <dbReference type="PIRSR" id="PIRSR500134-2"/>
    </source>
</evidence>
<dbReference type="NCBIfam" id="TIGR03026">
    <property type="entry name" value="NDP-sugDHase"/>
    <property type="match status" value="1"/>
</dbReference>
<dbReference type="InterPro" id="IPR014027">
    <property type="entry name" value="UDP-Glc/GDP-Man_DH_C"/>
</dbReference>
<feature type="domain" description="UDP-glucose/GDP-mannose dehydrogenase C-terminal" evidence="11">
    <location>
        <begin position="314"/>
        <end position="422"/>
    </location>
</feature>
<dbReference type="PANTHER" id="PTHR43750:SF4">
    <property type="entry name" value="UDP-GLUCOSE 6-DEHYDROGENASE YWQF"/>
    <property type="match status" value="1"/>
</dbReference>
<dbReference type="Gene3D" id="1.20.5.100">
    <property type="entry name" value="Cytochrome c1, transmembrane anchor, C-terminal"/>
    <property type="match status" value="1"/>
</dbReference>
<dbReference type="Pfam" id="PF03720">
    <property type="entry name" value="UDPG_MGDP_dh_C"/>
    <property type="match status" value="1"/>
</dbReference>
<protein>
    <recommendedName>
        <fullName evidence="3 7">UDP-glucose 6-dehydrogenase</fullName>
        <ecNumber evidence="3 7">1.1.1.22</ecNumber>
    </recommendedName>
</protein>
<feature type="binding site" evidence="10">
    <location>
        <position position="87"/>
    </location>
    <ligand>
        <name>NAD(+)</name>
        <dbReference type="ChEBI" id="CHEBI:57540"/>
    </ligand>
</feature>
<accession>A0A1Q2KZ25</accession>
<feature type="binding site" evidence="9">
    <location>
        <begin position="250"/>
        <end position="254"/>
    </location>
    <ligand>
        <name>substrate</name>
    </ligand>
</feature>
<dbReference type="KEGG" id="pmar:B0X71_10470"/>
<evidence type="ECO:0000256" key="8">
    <source>
        <dbReference type="PIRSR" id="PIRSR500134-1"/>
    </source>
</evidence>
<feature type="binding site" evidence="10">
    <location>
        <position position="328"/>
    </location>
    <ligand>
        <name>NAD(+)</name>
        <dbReference type="ChEBI" id="CHEBI:57540"/>
    </ligand>
</feature>
<dbReference type="InterPro" id="IPR036291">
    <property type="entry name" value="NAD(P)-bd_dom_sf"/>
</dbReference>
<dbReference type="GO" id="GO:0003979">
    <property type="term" value="F:UDP-glucose 6-dehydrogenase activity"/>
    <property type="evidence" value="ECO:0007669"/>
    <property type="project" value="UniProtKB-EC"/>
</dbReference>
<dbReference type="SUPFAM" id="SSF48179">
    <property type="entry name" value="6-phosphogluconate dehydrogenase C-terminal domain-like"/>
    <property type="match status" value="1"/>
</dbReference>
<dbReference type="SUPFAM" id="SSF52413">
    <property type="entry name" value="UDP-glucose/GDP-mannose dehydrogenase C-terminal domain"/>
    <property type="match status" value="1"/>
</dbReference>
<reference evidence="12 13" key="1">
    <citation type="submission" date="2017-02" db="EMBL/GenBank/DDBJ databases">
        <title>The complete genomic sequence of a novel cold adapted crude oil-degrading bacterium Planococcus qaidamina Y42.</title>
        <authorList>
            <person name="Yang R."/>
        </authorList>
    </citation>
    <scope>NUCLEOTIDE SEQUENCE [LARGE SCALE GENOMIC DNA]</scope>
    <source>
        <strain evidence="12 13">Y42</strain>
    </source>
</reference>
<evidence type="ECO:0000313" key="12">
    <source>
        <dbReference type="EMBL" id="AQQ53455.1"/>
    </source>
</evidence>
<dbReference type="Pfam" id="PF03721">
    <property type="entry name" value="UDPG_MGDP_dh_N"/>
    <property type="match status" value="1"/>
</dbReference>
<dbReference type="InterPro" id="IPR014026">
    <property type="entry name" value="UDP-Glc/GDP-Man_DH_dimer"/>
</dbReference>
<evidence type="ECO:0000256" key="10">
    <source>
        <dbReference type="PIRSR" id="PIRSR500134-3"/>
    </source>
</evidence>
<feature type="binding site" evidence="9">
    <location>
        <position position="205"/>
    </location>
    <ligand>
        <name>substrate</name>
    </ligand>
</feature>
<dbReference type="GO" id="GO:0051287">
    <property type="term" value="F:NAD binding"/>
    <property type="evidence" value="ECO:0007669"/>
    <property type="project" value="InterPro"/>
</dbReference>
<dbReference type="InterPro" id="IPR036220">
    <property type="entry name" value="UDP-Glc/GDP-Man_DH_C_sf"/>
</dbReference>
<dbReference type="Gene3D" id="3.40.50.720">
    <property type="entry name" value="NAD(P)-binding Rossmann-like Domain"/>
    <property type="match status" value="2"/>
</dbReference>
<feature type="binding site" evidence="10">
    <location>
        <position position="264"/>
    </location>
    <ligand>
        <name>NAD(+)</name>
        <dbReference type="ChEBI" id="CHEBI:57540"/>
    </ligand>
</feature>
<dbReference type="AlphaFoldDB" id="A0A1Q2KZ25"/>
<dbReference type="Proteomes" id="UP000188184">
    <property type="component" value="Chromosome"/>
</dbReference>
<feature type="binding site" evidence="10">
    <location>
        <position position="122"/>
    </location>
    <ligand>
        <name>NAD(+)</name>
        <dbReference type="ChEBI" id="CHEBI:57540"/>
    </ligand>
</feature>
<dbReference type="Pfam" id="PF00984">
    <property type="entry name" value="UDPG_MGDP_dh"/>
    <property type="match status" value="1"/>
</dbReference>
<organism evidence="12 13">
    <name type="scientific">Planococcus lenghuensis</name>
    <dbReference type="NCBI Taxonomy" id="2213202"/>
    <lineage>
        <taxon>Bacteria</taxon>
        <taxon>Bacillati</taxon>
        <taxon>Bacillota</taxon>
        <taxon>Bacilli</taxon>
        <taxon>Bacillales</taxon>
        <taxon>Caryophanaceae</taxon>
        <taxon>Planococcus</taxon>
    </lineage>
</organism>
<dbReference type="PANTHER" id="PTHR43750">
    <property type="entry name" value="UDP-GLUCOSE 6-DEHYDROGENASE TUAD"/>
    <property type="match status" value="1"/>
</dbReference>
<dbReference type="GO" id="GO:0006065">
    <property type="term" value="P:UDP-glucuronate biosynthetic process"/>
    <property type="evidence" value="ECO:0007669"/>
    <property type="project" value="UniProtKB-UniPathway"/>
</dbReference>
<sequence length="437" mass="47881">MMKIAVAGAGYVGLVTGVCFAEMGHHVICVDKDTSKIESMKTGVSPIFEPGLQELMRKNISAGRLEFTTDYKLAYRDRGAIFIAVGTPERLDGAADLTHIEETIKQIAGMIEQDSLIVIKSTVPVGTAEQMESMIRLFLKNDVKVEVASNPEFMSQGSAIRDTLYGDRIIIGTASEEAEILLRTIYEPFELPIVTVSRKSAELTKLAANGFLALKISYMNDIAALSEAVGADIQEIAKGMRLDGRIGSSFLNAGIGFGGSCLPKDIKALDVYARENGQELKMIKAAREVNDKQQTVLFRKAKTLLEEFHGLKIAVLGLTFKPETDDIRNAASLVNIELLLKHGAEIQAYDPTGAKKAAAVFPEGKHGEGTIAYSRTLEQALEGADVCFIFTEWEEIKSLRPALFKRLMHSPYVFDGRNLFDLQEMDDAGIKYTSIGR</sequence>
<dbReference type="EMBL" id="CP019640">
    <property type="protein sequence ID" value="AQQ53455.1"/>
    <property type="molecule type" value="Genomic_DNA"/>
</dbReference>
<comment type="pathway">
    <text evidence="1">Nucleotide-sugar biosynthesis; UDP-alpha-D-glucuronate biosynthesis; UDP-alpha-D-glucuronate from UDP-alpha-D-glucose: step 1/1.</text>
</comment>
<dbReference type="SUPFAM" id="SSF51735">
    <property type="entry name" value="NAD(P)-binding Rossmann-fold domains"/>
    <property type="match status" value="1"/>
</dbReference>
<dbReference type="SMART" id="SM00984">
    <property type="entry name" value="UDPG_MGDP_dh_C"/>
    <property type="match status" value="1"/>
</dbReference>
<evidence type="ECO:0000259" key="11">
    <source>
        <dbReference type="SMART" id="SM00984"/>
    </source>
</evidence>
<dbReference type="InterPro" id="IPR008927">
    <property type="entry name" value="6-PGluconate_DH-like_C_sf"/>
</dbReference>
<comment type="catalytic activity">
    <reaction evidence="6 7">
        <text>UDP-alpha-D-glucose + 2 NAD(+) + H2O = UDP-alpha-D-glucuronate + 2 NADH + 3 H(+)</text>
        <dbReference type="Rhea" id="RHEA:23596"/>
        <dbReference type="ChEBI" id="CHEBI:15377"/>
        <dbReference type="ChEBI" id="CHEBI:15378"/>
        <dbReference type="ChEBI" id="CHEBI:57540"/>
        <dbReference type="ChEBI" id="CHEBI:57945"/>
        <dbReference type="ChEBI" id="CHEBI:58052"/>
        <dbReference type="ChEBI" id="CHEBI:58885"/>
        <dbReference type="EC" id="1.1.1.22"/>
    </reaction>
</comment>
<evidence type="ECO:0000256" key="3">
    <source>
        <dbReference type="ARBA" id="ARBA00012954"/>
    </source>
</evidence>
<evidence type="ECO:0000256" key="4">
    <source>
        <dbReference type="ARBA" id="ARBA00023002"/>
    </source>
</evidence>
<name>A0A1Q2KZ25_9BACL</name>
<evidence type="ECO:0000256" key="6">
    <source>
        <dbReference type="ARBA" id="ARBA00047473"/>
    </source>
</evidence>
<keyword evidence="5 7" id="KW-0520">NAD</keyword>
<feature type="binding site" evidence="10">
    <location>
        <position position="31"/>
    </location>
    <ligand>
        <name>NAD(+)</name>
        <dbReference type="ChEBI" id="CHEBI:57540"/>
    </ligand>
</feature>
<dbReference type="PIRSF" id="PIRSF000124">
    <property type="entry name" value="UDPglc_GDPman_dh"/>
    <property type="match status" value="1"/>
</dbReference>
<evidence type="ECO:0000256" key="5">
    <source>
        <dbReference type="ARBA" id="ARBA00023027"/>
    </source>
</evidence>
<dbReference type="GO" id="GO:0000271">
    <property type="term" value="P:polysaccharide biosynthetic process"/>
    <property type="evidence" value="ECO:0007669"/>
    <property type="project" value="InterPro"/>
</dbReference>
<dbReference type="RefSeq" id="WP_077589352.1">
    <property type="nucleotide sequence ID" value="NZ_CP019640.1"/>
</dbReference>
<dbReference type="UniPathway" id="UPA00038">
    <property type="reaction ID" value="UER00491"/>
</dbReference>
<feature type="binding site" evidence="9">
    <location>
        <position position="258"/>
    </location>
    <ligand>
        <name>substrate</name>
    </ligand>
</feature>
<keyword evidence="4 7" id="KW-0560">Oxidoreductase</keyword>
<feature type="active site" description="Nucleophile" evidence="8">
    <location>
        <position position="261"/>
    </location>
</feature>
<evidence type="ECO:0000256" key="1">
    <source>
        <dbReference type="ARBA" id="ARBA00004701"/>
    </source>
</evidence>
<evidence type="ECO:0000313" key="13">
    <source>
        <dbReference type="Proteomes" id="UP000188184"/>
    </source>
</evidence>
<dbReference type="EC" id="1.1.1.22" evidence="3 7"/>
<feature type="binding site" evidence="10">
    <location>
        <position position="36"/>
    </location>
    <ligand>
        <name>NAD(+)</name>
        <dbReference type="ChEBI" id="CHEBI:57540"/>
    </ligand>
</feature>
<proteinExistence type="inferred from homology"/>
<feature type="binding site" evidence="9">
    <location>
        <position position="321"/>
    </location>
    <ligand>
        <name>substrate</name>
    </ligand>
</feature>
<evidence type="ECO:0000256" key="2">
    <source>
        <dbReference type="ARBA" id="ARBA00006601"/>
    </source>
</evidence>
<dbReference type="InterPro" id="IPR028357">
    <property type="entry name" value="UDPglc_DH_bac"/>
</dbReference>
<gene>
    <name evidence="12" type="ORF">B0X71_10470</name>
</gene>